<evidence type="ECO:0000259" key="4">
    <source>
        <dbReference type="Pfam" id="PF09374"/>
    </source>
</evidence>
<dbReference type="InterPro" id="IPR008565">
    <property type="entry name" value="TtsA-like_GH18_dom"/>
</dbReference>
<evidence type="ECO:0000256" key="2">
    <source>
        <dbReference type="SAM" id="Phobius"/>
    </source>
</evidence>
<feature type="domain" description="TtsA-like Glycoside hydrolase family 108" evidence="3">
    <location>
        <begin position="11"/>
        <end position="95"/>
    </location>
</feature>
<organism evidence="5 6">
    <name type="scientific">Camelimonas fluminis</name>
    <dbReference type="NCBI Taxonomy" id="1576911"/>
    <lineage>
        <taxon>Bacteria</taxon>
        <taxon>Pseudomonadati</taxon>
        <taxon>Pseudomonadota</taxon>
        <taxon>Alphaproteobacteria</taxon>
        <taxon>Hyphomicrobiales</taxon>
        <taxon>Chelatococcaceae</taxon>
        <taxon>Camelimonas</taxon>
    </lineage>
</organism>
<protein>
    <submittedName>
        <fullName evidence="5">Glycoside hydrolase family 108 protein</fullName>
    </submittedName>
</protein>
<feature type="region of interest" description="Disordered" evidence="1">
    <location>
        <begin position="15"/>
        <end position="34"/>
    </location>
</feature>
<dbReference type="Proteomes" id="UP001595704">
    <property type="component" value="Unassembled WGS sequence"/>
</dbReference>
<keyword evidence="6" id="KW-1185">Reference proteome</keyword>
<dbReference type="Pfam" id="PF05838">
    <property type="entry name" value="Glyco_hydro_108"/>
    <property type="match status" value="1"/>
</dbReference>
<comment type="caution">
    <text evidence="5">The sequence shown here is derived from an EMBL/GenBank/DDBJ whole genome shotgun (WGS) entry which is preliminary data.</text>
</comment>
<keyword evidence="2" id="KW-0472">Membrane</keyword>
<dbReference type="Pfam" id="PF09374">
    <property type="entry name" value="PG_binding_3"/>
    <property type="match status" value="1"/>
</dbReference>
<keyword evidence="2" id="KW-0812">Transmembrane</keyword>
<sequence>MVATNQKAALARVLGHEGGNADDPHDPGGRTSRGVTQRVYDAWRRGHGQPARDVFLASTAEVRAIYLEQYWHRVRADELPAGLDYAVFDAAVNSGPVQAVKWLQRDLGVRVDGVVGQVTLTAARSRQDVAALIASQCARRLAFLKQLRMWRRFGAGWTKRVANVERVATAMAGGARLTESKSRESTLVVSARADPGQISRPSGAGFAGAAAGAGLATAAAAEALADSLRQAAADIGLAAQSFPAVAAMASAMTACGLLLLVAGVCWRLYIAWRWRVIDKALCGPTDTGNDRMAACSPGLGLFRRRGVFLSKFGERQPRV</sequence>
<dbReference type="EMBL" id="JBHRYC010000098">
    <property type="protein sequence ID" value="MFC3639764.1"/>
    <property type="molecule type" value="Genomic_DNA"/>
</dbReference>
<proteinExistence type="predicted"/>
<evidence type="ECO:0000256" key="1">
    <source>
        <dbReference type="SAM" id="MobiDB-lite"/>
    </source>
</evidence>
<evidence type="ECO:0000259" key="3">
    <source>
        <dbReference type="Pfam" id="PF05838"/>
    </source>
</evidence>
<dbReference type="RefSeq" id="WP_191318858.1">
    <property type="nucleotide sequence ID" value="NZ_BNCG01000004.1"/>
</dbReference>
<dbReference type="Gene3D" id="1.20.141.10">
    <property type="entry name" value="Chitosanase, subunit A, domain 1"/>
    <property type="match status" value="1"/>
</dbReference>
<dbReference type="SUPFAM" id="SSF53955">
    <property type="entry name" value="Lysozyme-like"/>
    <property type="match status" value="1"/>
</dbReference>
<feature type="domain" description="Peptidoglycan binding" evidence="4">
    <location>
        <begin position="99"/>
        <end position="160"/>
    </location>
</feature>
<evidence type="ECO:0000313" key="5">
    <source>
        <dbReference type="EMBL" id="MFC3639764.1"/>
    </source>
</evidence>
<feature type="transmembrane region" description="Helical" evidence="2">
    <location>
        <begin position="245"/>
        <end position="269"/>
    </location>
</feature>
<gene>
    <name evidence="5" type="ORF">ACFONL_20695</name>
</gene>
<dbReference type="InterPro" id="IPR023346">
    <property type="entry name" value="Lysozyme-like_dom_sf"/>
</dbReference>
<reference evidence="6" key="1">
    <citation type="journal article" date="2019" name="Int. J. Syst. Evol. Microbiol.">
        <title>The Global Catalogue of Microorganisms (GCM) 10K type strain sequencing project: providing services to taxonomists for standard genome sequencing and annotation.</title>
        <authorList>
            <consortium name="The Broad Institute Genomics Platform"/>
            <consortium name="The Broad Institute Genome Sequencing Center for Infectious Disease"/>
            <person name="Wu L."/>
            <person name="Ma J."/>
        </authorList>
    </citation>
    <scope>NUCLEOTIDE SEQUENCE [LARGE SCALE GENOMIC DNA]</scope>
    <source>
        <strain evidence="6">KCTC 42282</strain>
    </source>
</reference>
<keyword evidence="2" id="KW-1133">Transmembrane helix</keyword>
<evidence type="ECO:0000313" key="6">
    <source>
        <dbReference type="Proteomes" id="UP001595704"/>
    </source>
</evidence>
<dbReference type="CDD" id="cd13926">
    <property type="entry name" value="N-acetylmuramidase_GH108"/>
    <property type="match status" value="1"/>
</dbReference>
<dbReference type="GO" id="GO:0016787">
    <property type="term" value="F:hydrolase activity"/>
    <property type="evidence" value="ECO:0007669"/>
    <property type="project" value="UniProtKB-KW"/>
</dbReference>
<name>A0ABV7UP28_9HYPH</name>
<accession>A0ABV7UP28</accession>
<dbReference type="InterPro" id="IPR018537">
    <property type="entry name" value="Peptidoglycan-bd_3"/>
</dbReference>
<keyword evidence="5" id="KW-0378">Hydrolase</keyword>